<evidence type="ECO:0000256" key="1">
    <source>
        <dbReference type="SAM" id="MobiDB-lite"/>
    </source>
</evidence>
<dbReference type="EMBL" id="JBHLWQ010000183">
    <property type="protein sequence ID" value="MFC0202295.1"/>
    <property type="molecule type" value="Genomic_DNA"/>
</dbReference>
<feature type="region of interest" description="Disordered" evidence="1">
    <location>
        <begin position="1"/>
        <end position="36"/>
    </location>
</feature>
<reference evidence="2 3" key="1">
    <citation type="submission" date="2024-09" db="EMBL/GenBank/DDBJ databases">
        <authorList>
            <person name="Sun Q."/>
            <person name="Mori K."/>
        </authorList>
    </citation>
    <scope>NUCLEOTIDE SEQUENCE [LARGE SCALE GENOMIC DNA]</scope>
    <source>
        <strain evidence="2 3">CCM 7904</strain>
    </source>
</reference>
<accession>A0ABV6CR08</accession>
<dbReference type="Proteomes" id="UP001589795">
    <property type="component" value="Unassembled WGS sequence"/>
</dbReference>
<evidence type="ECO:0000313" key="3">
    <source>
        <dbReference type="Proteomes" id="UP001589795"/>
    </source>
</evidence>
<protein>
    <submittedName>
        <fullName evidence="2">Uncharacterized protein</fullName>
    </submittedName>
</protein>
<gene>
    <name evidence="2" type="ORF">ACFFIZ_18805</name>
</gene>
<comment type="caution">
    <text evidence="2">The sequence shown here is derived from an EMBL/GenBank/DDBJ whole genome shotgun (WGS) entry which is preliminary data.</text>
</comment>
<name>A0ABV6CR08_9RHOB</name>
<organism evidence="2 3">
    <name type="scientific">Paracoccus rhizosphaerae</name>
    <dbReference type="NCBI Taxonomy" id="1133347"/>
    <lineage>
        <taxon>Bacteria</taxon>
        <taxon>Pseudomonadati</taxon>
        <taxon>Pseudomonadota</taxon>
        <taxon>Alphaproteobacteria</taxon>
        <taxon>Rhodobacterales</taxon>
        <taxon>Paracoccaceae</taxon>
        <taxon>Paracoccus</taxon>
    </lineage>
</organism>
<sequence>MLIAEKIADLPDSVPGSLADSRGGSSDQGLEPIVSADPPDRIVIDWAGSDRLHGGEAAMREALARKLALSGISARLA</sequence>
<dbReference type="RefSeq" id="WP_265506941.1">
    <property type="nucleotide sequence ID" value="NZ_JAOTBE010000020.1"/>
</dbReference>
<keyword evidence="3" id="KW-1185">Reference proteome</keyword>
<proteinExistence type="predicted"/>
<evidence type="ECO:0000313" key="2">
    <source>
        <dbReference type="EMBL" id="MFC0202295.1"/>
    </source>
</evidence>